<name>A0ABW5D882_9BACT</name>
<dbReference type="EMBL" id="JBHUIT010000009">
    <property type="protein sequence ID" value="MFD2256584.1"/>
    <property type="molecule type" value="Genomic_DNA"/>
</dbReference>
<dbReference type="Proteomes" id="UP001597375">
    <property type="component" value="Unassembled WGS sequence"/>
</dbReference>
<gene>
    <name evidence="1" type="ORF">ACFSSA_07850</name>
</gene>
<protein>
    <submittedName>
        <fullName evidence="1">Abi family protein</fullName>
    </submittedName>
</protein>
<accession>A0ABW5D882</accession>
<dbReference type="RefSeq" id="WP_386819887.1">
    <property type="nucleotide sequence ID" value="NZ_JBHUIT010000009.1"/>
</dbReference>
<evidence type="ECO:0000313" key="2">
    <source>
        <dbReference type="Proteomes" id="UP001597375"/>
    </source>
</evidence>
<evidence type="ECO:0000313" key="1">
    <source>
        <dbReference type="EMBL" id="MFD2256584.1"/>
    </source>
</evidence>
<dbReference type="Pfam" id="PF07751">
    <property type="entry name" value="Abi_2"/>
    <property type="match status" value="1"/>
</dbReference>
<comment type="caution">
    <text evidence="1">The sequence shown here is derived from an EMBL/GenBank/DDBJ whole genome shotgun (WGS) entry which is preliminary data.</text>
</comment>
<sequence length="38" mass="4455">MSDAFHLSVGEMVSWSQTINDLRNKCAHQSRVWDSRYV</sequence>
<dbReference type="InterPro" id="IPR011664">
    <property type="entry name" value="Abi_system_AbiD/AbiF-like"/>
</dbReference>
<organism evidence="1 2">
    <name type="scientific">Luteolibacter algae</name>
    <dbReference type="NCBI Taxonomy" id="454151"/>
    <lineage>
        <taxon>Bacteria</taxon>
        <taxon>Pseudomonadati</taxon>
        <taxon>Verrucomicrobiota</taxon>
        <taxon>Verrucomicrobiia</taxon>
        <taxon>Verrucomicrobiales</taxon>
        <taxon>Verrucomicrobiaceae</taxon>
        <taxon>Luteolibacter</taxon>
    </lineage>
</organism>
<proteinExistence type="predicted"/>
<keyword evidence="2" id="KW-1185">Reference proteome</keyword>
<reference evidence="2" key="1">
    <citation type="journal article" date="2019" name="Int. J. Syst. Evol. Microbiol.">
        <title>The Global Catalogue of Microorganisms (GCM) 10K type strain sequencing project: providing services to taxonomists for standard genome sequencing and annotation.</title>
        <authorList>
            <consortium name="The Broad Institute Genomics Platform"/>
            <consortium name="The Broad Institute Genome Sequencing Center for Infectious Disease"/>
            <person name="Wu L."/>
            <person name="Ma J."/>
        </authorList>
    </citation>
    <scope>NUCLEOTIDE SEQUENCE [LARGE SCALE GENOMIC DNA]</scope>
    <source>
        <strain evidence="2">CGMCC 4.7106</strain>
    </source>
</reference>
<feature type="non-terminal residue" evidence="1">
    <location>
        <position position="38"/>
    </location>
</feature>